<dbReference type="InterPro" id="IPR045507">
    <property type="entry name" value="DUF6483"/>
</dbReference>
<sequence length="215" mass="25028">MQRRDYLVRMIEEMTEILGKVFGLKQERKFTEALWQLDDLYKKQFRLSNDLLRSLSAKDIVEIFHTGGKLEADKLQNLAYLMKEEGDLLIAAGQQDEGTFTLMKSLHLYLTAAQGGADRTLWKLDDQIGELNVLLNKYRLPKETEQLRLQYEEAAGRYGRAEDILYIMLQEQWITKEEALAFYERLLQLDEATLSQGGLPIEEVHEALQELRNIN</sequence>
<proteinExistence type="predicted"/>
<evidence type="ECO:0000313" key="1">
    <source>
        <dbReference type="EMBL" id="MBP1906380.1"/>
    </source>
</evidence>
<organism evidence="1 2">
    <name type="scientific">Paenibacillus turicensis</name>
    <dbReference type="NCBI Taxonomy" id="160487"/>
    <lineage>
        <taxon>Bacteria</taxon>
        <taxon>Bacillati</taxon>
        <taxon>Bacillota</taxon>
        <taxon>Bacilli</taxon>
        <taxon>Bacillales</taxon>
        <taxon>Paenibacillaceae</taxon>
        <taxon>Paenibacillus</taxon>
    </lineage>
</organism>
<name>A0ABS4FUX9_9BACL</name>
<dbReference type="RefSeq" id="WP_210089982.1">
    <property type="nucleotide sequence ID" value="NZ_JAGGKG010000015.1"/>
</dbReference>
<evidence type="ECO:0000313" key="2">
    <source>
        <dbReference type="Proteomes" id="UP001519272"/>
    </source>
</evidence>
<dbReference type="Proteomes" id="UP001519272">
    <property type="component" value="Unassembled WGS sequence"/>
</dbReference>
<accession>A0ABS4FUX9</accession>
<comment type="caution">
    <text evidence="1">The sequence shown here is derived from an EMBL/GenBank/DDBJ whole genome shotgun (WGS) entry which is preliminary data.</text>
</comment>
<dbReference type="EMBL" id="JAGGKG010000015">
    <property type="protein sequence ID" value="MBP1906380.1"/>
    <property type="molecule type" value="Genomic_DNA"/>
</dbReference>
<protein>
    <submittedName>
        <fullName evidence="1">Soluble P-type ATPase</fullName>
    </submittedName>
</protein>
<dbReference type="Pfam" id="PF20092">
    <property type="entry name" value="DUF6483"/>
    <property type="match status" value="1"/>
</dbReference>
<reference evidence="1 2" key="1">
    <citation type="submission" date="2021-03" db="EMBL/GenBank/DDBJ databases">
        <title>Genomic Encyclopedia of Type Strains, Phase IV (KMG-IV): sequencing the most valuable type-strain genomes for metagenomic binning, comparative biology and taxonomic classification.</title>
        <authorList>
            <person name="Goeker M."/>
        </authorList>
    </citation>
    <scope>NUCLEOTIDE SEQUENCE [LARGE SCALE GENOMIC DNA]</scope>
    <source>
        <strain evidence="1 2">DSM 14349</strain>
    </source>
</reference>
<gene>
    <name evidence="1" type="ORF">J2Z32_003030</name>
</gene>
<keyword evidence="2" id="KW-1185">Reference proteome</keyword>